<dbReference type="EMBL" id="BMPD01000005">
    <property type="protein sequence ID" value="GGK74595.1"/>
    <property type="molecule type" value="Genomic_DNA"/>
</dbReference>
<feature type="compositionally biased region" description="Basic and acidic residues" evidence="1">
    <location>
        <begin position="51"/>
        <end position="60"/>
    </location>
</feature>
<dbReference type="Proteomes" id="UP000614221">
    <property type="component" value="Unassembled WGS sequence"/>
</dbReference>
<feature type="compositionally biased region" description="Acidic residues" evidence="1">
    <location>
        <begin position="476"/>
        <end position="491"/>
    </location>
</feature>
<reference evidence="2" key="2">
    <citation type="submission" date="2020-09" db="EMBL/GenBank/DDBJ databases">
        <authorList>
            <person name="Sun Q."/>
            <person name="Ohkuma M."/>
        </authorList>
    </citation>
    <scope>NUCLEOTIDE SEQUENCE</scope>
    <source>
        <strain evidence="2">JCM 19018</strain>
    </source>
</reference>
<feature type="region of interest" description="Disordered" evidence="1">
    <location>
        <begin position="469"/>
        <end position="491"/>
    </location>
</feature>
<dbReference type="Pfam" id="PF04860">
    <property type="entry name" value="Phage_portal"/>
    <property type="match status" value="1"/>
</dbReference>
<feature type="region of interest" description="Disordered" evidence="1">
    <location>
        <begin position="1"/>
        <end position="39"/>
    </location>
</feature>
<dbReference type="RefSeq" id="WP_188978983.1">
    <property type="nucleotide sequence ID" value="NZ_BMPD01000005.1"/>
</dbReference>
<evidence type="ECO:0000313" key="2">
    <source>
        <dbReference type="EMBL" id="GGK74595.1"/>
    </source>
</evidence>
<evidence type="ECO:0000313" key="3">
    <source>
        <dbReference type="Proteomes" id="UP000614221"/>
    </source>
</evidence>
<name>A0A830EMF4_9EURY</name>
<dbReference type="OrthoDB" id="166757at2157"/>
<sequence length="491" mass="54304">MGIFDEARREAADRMDSSATDGVAPDTAATATATGQREIQATVEGEQVTVKDPETVKTDDDGTWLTGTQQYGHPRGRDAIEAREIVQTSAMQAIGNGIVDQLLGGELTFESDSDDVDATEAAVRDLIRDVLTGPHLGSKDLDDLITGSVFDMLGPGQGYWQLHPSENGRYPVVALSNLDALTIRHNVDRHGVWGDPPFYQAQGAFSSDGVGTLGSIDPTPLQHDQLAVMHYPRGERPYEFYPRSPSMQVKEWLEILANSTTHHNRFYADNQIPPGLIQVMGATNVTDIKEKIEAASGDPRDVPVIGGDGGAQWLELGGTAVNLNIIEEQRWFFNMCLGALGLGKHELGFTEDANRSNGEIEATRIYKRIAGPFSKQFERAFRKIAEQFDVYTALENPFDIRLRFTDPREEQAREQRLREMWQAGGLTYRQYVRRRGDQDLAEEDMTVELNGNTIDYGDYPKHVLDALLRDARSDPDADSDMDEGDDGSPVA</sequence>
<proteinExistence type="predicted"/>
<evidence type="ECO:0008006" key="4">
    <source>
        <dbReference type="Google" id="ProtNLM"/>
    </source>
</evidence>
<feature type="region of interest" description="Disordered" evidence="1">
    <location>
        <begin position="51"/>
        <end position="74"/>
    </location>
</feature>
<evidence type="ECO:0000256" key="1">
    <source>
        <dbReference type="SAM" id="MobiDB-lite"/>
    </source>
</evidence>
<accession>A0A830EMF4</accession>
<protein>
    <recommendedName>
        <fullName evidence="4">Portal protein</fullName>
    </recommendedName>
</protein>
<dbReference type="AlphaFoldDB" id="A0A830EMF4"/>
<feature type="compositionally biased region" description="Basic and acidic residues" evidence="1">
    <location>
        <begin position="1"/>
        <end position="16"/>
    </location>
</feature>
<dbReference type="InterPro" id="IPR006944">
    <property type="entry name" value="Phage/GTA_portal"/>
</dbReference>
<organism evidence="2 3">
    <name type="scientific">Haloarcula sebkhae</name>
    <dbReference type="NCBI Taxonomy" id="932660"/>
    <lineage>
        <taxon>Archaea</taxon>
        <taxon>Methanobacteriati</taxon>
        <taxon>Methanobacteriota</taxon>
        <taxon>Stenosarchaea group</taxon>
        <taxon>Halobacteria</taxon>
        <taxon>Halobacteriales</taxon>
        <taxon>Haloarculaceae</taxon>
        <taxon>Haloarcula</taxon>
    </lineage>
</organism>
<comment type="caution">
    <text evidence="2">The sequence shown here is derived from an EMBL/GenBank/DDBJ whole genome shotgun (WGS) entry which is preliminary data.</text>
</comment>
<reference evidence="2" key="1">
    <citation type="journal article" date="2014" name="Int. J. Syst. Evol. Microbiol.">
        <title>Complete genome sequence of Corynebacterium casei LMG S-19264T (=DSM 44701T), isolated from a smear-ripened cheese.</title>
        <authorList>
            <consortium name="US DOE Joint Genome Institute (JGI-PGF)"/>
            <person name="Walter F."/>
            <person name="Albersmeier A."/>
            <person name="Kalinowski J."/>
            <person name="Ruckert C."/>
        </authorList>
    </citation>
    <scope>NUCLEOTIDE SEQUENCE</scope>
    <source>
        <strain evidence="2">JCM 19018</strain>
    </source>
</reference>
<gene>
    <name evidence="2" type="ORF">GCM10009067_28500</name>
</gene>